<dbReference type="InterPro" id="IPR029030">
    <property type="entry name" value="Caspase-like_dom_sf"/>
</dbReference>
<feature type="coiled-coil region" evidence="1">
    <location>
        <begin position="399"/>
        <end position="440"/>
    </location>
</feature>
<dbReference type="PATRIC" id="fig|271065.3.peg.1450"/>
<dbReference type="SUPFAM" id="SSF81901">
    <property type="entry name" value="HCP-like"/>
    <property type="match status" value="1"/>
</dbReference>
<dbReference type="AlphaFoldDB" id="G4SX45"/>
<dbReference type="SMART" id="SM00671">
    <property type="entry name" value="SEL1"/>
    <property type="match status" value="2"/>
</dbReference>
<dbReference type="PROSITE" id="PS51257">
    <property type="entry name" value="PROKAR_LIPOPROTEIN"/>
    <property type="match status" value="1"/>
</dbReference>
<accession>G4SX45</accession>
<dbReference type="Pfam" id="PF00656">
    <property type="entry name" value="Peptidase_C14"/>
    <property type="match status" value="1"/>
</dbReference>
<dbReference type="PANTHER" id="PTHR11102">
    <property type="entry name" value="SEL-1-LIKE PROTEIN"/>
    <property type="match status" value="1"/>
</dbReference>
<organism evidence="3 4">
    <name type="scientific">Methylotuvimicrobium alcaliphilum (strain DSM 19304 / NCIMB 14124 / VKM B-2133 / 20Z)</name>
    <name type="common">Methylomicrobium alcaliphilum</name>
    <dbReference type="NCBI Taxonomy" id="1091494"/>
    <lineage>
        <taxon>Bacteria</taxon>
        <taxon>Pseudomonadati</taxon>
        <taxon>Pseudomonadota</taxon>
        <taxon>Gammaproteobacteria</taxon>
        <taxon>Methylococcales</taxon>
        <taxon>Methylococcaceae</taxon>
        <taxon>Methylotuvimicrobium</taxon>
    </lineage>
</organism>
<protein>
    <submittedName>
        <fullName evidence="3">Peptidase C14 caspase catalytic subunit p20</fullName>
    </submittedName>
</protein>
<sequence length="812" mass="90511">MSGNIPKPPTQYKQISTKKTLFVAILTSLILSLGCQTTDPTSPEGLKALEGFKPQDTDKLFVVDCLLPGQVRKLGTQMTYLTARRAIKTTAGECEIRGGEYVAYDRANLASALKIWLPLAQQGDPEAQINVGEIYEKGLGAQADPRLAAEWYRKAAETGHSRAQINLGYLYEKGLGVEKDLTTALNWYRKASGLENTDLQFASVVEAQFSSAHEQELEALRQDAARRKFEADQLRSQLADTQRQLRQQQDNLRSIQRNLEQKKQQLEQEKNKSTRNESLLKALEQELKADQTEFEARQTQISKLERSLETKQKSIKHRTQAALVQEQKIVASAPQKPIIDDQSAKTLANARSELQKNETLLQEKESHYIRISNEIKRSLEAVGSSSAEQSDSPREQLRAKEIRANLDRQKQSLQTVAQEINTLKNRINEQRKAVTKLESGQLIQLASAAPTIQIIDPPMVLTRGVPSLLLRSIAPSKTITGKVEAPAGLKTLVVNDKPENIDTQGFFKINITATEATTPIKIVAIDKKDKRTSLNFNIVTQEEIATSSIDSQPTTPRKPGRFYDVDFGRYHALIIGNNDYTELPTLKTAINDAKAVESILRQRYGFKTTLLQNANRHQIMTALNAIRNSLKENDNLLIYYAGHGERDKTSLAAYWLPTDAEIDNTANWISSDDITRYLNIIAARHILVVADSCYSGAMTGTAIARLPDGMPEDKREKWLKFMATRKARTVLTSGGVAPVLDEGDGQHSIFARAFIDALQSNRGLIEDYDIFRSVSKQVRTSASRVGFTQAPQYAPLQHAGHEGSPFFFVPGA</sequence>
<dbReference type="STRING" id="1091494.MEALZ_1412"/>
<dbReference type="GO" id="GO:0006508">
    <property type="term" value="P:proteolysis"/>
    <property type="evidence" value="ECO:0007669"/>
    <property type="project" value="InterPro"/>
</dbReference>
<gene>
    <name evidence="3" type="ordered locus">MEALZ_1412</name>
</gene>
<dbReference type="InterPro" id="IPR006597">
    <property type="entry name" value="Sel1-like"/>
</dbReference>
<reference evidence="4" key="1">
    <citation type="journal article" date="2012" name="J. Bacteriol.">
        <title>Genome sequence of the haloalkaliphilic methanotrophic bacterium Methylomicrobium alcaliphilum 20Z.</title>
        <authorList>
            <person name="Vuilleumier S."/>
            <person name="Khmelenina V.N."/>
            <person name="Bringel F."/>
            <person name="Reshetnikov A.S."/>
            <person name="Lajus A."/>
            <person name="Mangenot S."/>
            <person name="Rouy Z."/>
            <person name="Op den Camp H.J."/>
            <person name="Jetten M.S."/>
            <person name="Dispirito A.A."/>
            <person name="Dunfield P."/>
            <person name="Klotz M.G."/>
            <person name="Semrau J.D."/>
            <person name="Stein L.Y."/>
            <person name="Barbe V."/>
            <person name="Medigue C."/>
            <person name="Trotsenko Y.A."/>
            <person name="Kalyuzhnaya M.G."/>
        </authorList>
    </citation>
    <scope>NUCLEOTIDE SEQUENCE [LARGE SCALE GENOMIC DNA]</scope>
    <source>
        <strain evidence="4">DSM 19304 / NCIMB 14124 / VKM B-2133 / 20Z</strain>
    </source>
</reference>
<dbReference type="Proteomes" id="UP000008315">
    <property type="component" value="Chromosome"/>
</dbReference>
<proteinExistence type="predicted"/>
<keyword evidence="4" id="KW-1185">Reference proteome</keyword>
<evidence type="ECO:0000313" key="4">
    <source>
        <dbReference type="Proteomes" id="UP000008315"/>
    </source>
</evidence>
<name>G4SX45_META2</name>
<dbReference type="EMBL" id="FO082060">
    <property type="protein sequence ID" value="CCE23100.1"/>
    <property type="molecule type" value="Genomic_DNA"/>
</dbReference>
<feature type="domain" description="Peptidase C14 caspase" evidence="2">
    <location>
        <begin position="571"/>
        <end position="794"/>
    </location>
</feature>
<dbReference type="InterPro" id="IPR050767">
    <property type="entry name" value="Sel1_AlgK"/>
</dbReference>
<dbReference type="Gene3D" id="3.40.50.1460">
    <property type="match status" value="1"/>
</dbReference>
<dbReference type="HOGENOM" id="CLU_016045_0_0_6"/>
<evidence type="ECO:0000256" key="1">
    <source>
        <dbReference type="SAM" id="Coils"/>
    </source>
</evidence>
<dbReference type="KEGG" id="mah:MEALZ_1412"/>
<dbReference type="GO" id="GO:0004197">
    <property type="term" value="F:cysteine-type endopeptidase activity"/>
    <property type="evidence" value="ECO:0007669"/>
    <property type="project" value="InterPro"/>
</dbReference>
<feature type="coiled-coil region" evidence="1">
    <location>
        <begin position="217"/>
        <end position="300"/>
    </location>
</feature>
<dbReference type="Gene3D" id="1.25.40.10">
    <property type="entry name" value="Tetratricopeptide repeat domain"/>
    <property type="match status" value="1"/>
</dbReference>
<dbReference type="Pfam" id="PF08238">
    <property type="entry name" value="Sel1"/>
    <property type="match status" value="2"/>
</dbReference>
<keyword evidence="1" id="KW-0175">Coiled coil</keyword>
<dbReference type="InterPro" id="IPR011990">
    <property type="entry name" value="TPR-like_helical_dom_sf"/>
</dbReference>
<dbReference type="PANTHER" id="PTHR11102:SF160">
    <property type="entry name" value="ERAD-ASSOCIATED E3 UBIQUITIN-PROTEIN LIGASE COMPONENT HRD3"/>
    <property type="match status" value="1"/>
</dbReference>
<evidence type="ECO:0000313" key="3">
    <source>
        <dbReference type="EMBL" id="CCE23100.1"/>
    </source>
</evidence>
<evidence type="ECO:0000259" key="2">
    <source>
        <dbReference type="Pfam" id="PF00656"/>
    </source>
</evidence>
<dbReference type="RefSeq" id="WP_014147896.1">
    <property type="nucleotide sequence ID" value="NC_016112.1"/>
</dbReference>
<dbReference type="InterPro" id="IPR011600">
    <property type="entry name" value="Pept_C14_caspase"/>
</dbReference>
<dbReference type="SUPFAM" id="SSF52129">
    <property type="entry name" value="Caspase-like"/>
    <property type="match status" value="1"/>
</dbReference>